<feature type="non-terminal residue" evidence="1">
    <location>
        <position position="1"/>
    </location>
</feature>
<organism evidence="1">
    <name type="scientific">marine metagenome</name>
    <dbReference type="NCBI Taxonomy" id="408172"/>
    <lineage>
        <taxon>unclassified sequences</taxon>
        <taxon>metagenomes</taxon>
        <taxon>ecological metagenomes</taxon>
    </lineage>
</organism>
<name>A0A382NPU3_9ZZZZ</name>
<sequence>CKIFSVLIMIGESTYQMARDKIEVRKLGMLVAKGKKQAVGVYELLAKKGEIDETMAKLVSEFEATWETYAKRGFAEAKRGFEDCLKIVPDDGPSLAYIERCEHFAENPPPEDWVGEWIQLTK</sequence>
<gene>
    <name evidence="1" type="ORF">METZ01_LOCUS314626</name>
</gene>
<accession>A0A382NPU3</accession>
<protein>
    <recommendedName>
        <fullName evidence="2">Adenylate/guanylate cyclase domain-containing protein</fullName>
    </recommendedName>
</protein>
<evidence type="ECO:0008006" key="2">
    <source>
        <dbReference type="Google" id="ProtNLM"/>
    </source>
</evidence>
<dbReference type="AlphaFoldDB" id="A0A382NPU3"/>
<reference evidence="1" key="1">
    <citation type="submission" date="2018-05" db="EMBL/GenBank/DDBJ databases">
        <authorList>
            <person name="Lanie J.A."/>
            <person name="Ng W.-L."/>
            <person name="Kazmierczak K.M."/>
            <person name="Andrzejewski T.M."/>
            <person name="Davidsen T.M."/>
            <person name="Wayne K.J."/>
            <person name="Tettelin H."/>
            <person name="Glass J.I."/>
            <person name="Rusch D."/>
            <person name="Podicherti R."/>
            <person name="Tsui H.-C.T."/>
            <person name="Winkler M.E."/>
        </authorList>
    </citation>
    <scope>NUCLEOTIDE SEQUENCE</scope>
</reference>
<dbReference type="InterPro" id="IPR029787">
    <property type="entry name" value="Nucleotide_cyclase"/>
</dbReference>
<evidence type="ECO:0000313" key="1">
    <source>
        <dbReference type="EMBL" id="SVC61772.1"/>
    </source>
</evidence>
<proteinExistence type="predicted"/>
<dbReference type="SUPFAM" id="SSF55073">
    <property type="entry name" value="Nucleotide cyclase"/>
    <property type="match status" value="1"/>
</dbReference>
<dbReference type="EMBL" id="UINC01101170">
    <property type="protein sequence ID" value="SVC61772.1"/>
    <property type="molecule type" value="Genomic_DNA"/>
</dbReference>